<dbReference type="Proteomes" id="UP000244908">
    <property type="component" value="Chromosome"/>
</dbReference>
<protein>
    <recommendedName>
        <fullName evidence="1">Immunity protein 35 domain-containing protein</fullName>
    </recommendedName>
</protein>
<dbReference type="AlphaFoldDB" id="A0A2Y9TY66"/>
<gene>
    <name evidence="2" type="ORF">HYN51_08710</name>
</gene>
<accession>A0A2Y9TY66</accession>
<sequence>MITFDEAVKKANDYLENIGIPAVMTLQGRFSEGWFFCFQSRKYFETGNFSDQLTGNAPFIIDKDSGDIHTLGTAYPLEKYLKDYEDGKNNNNLL</sequence>
<reference evidence="2 3" key="1">
    <citation type="journal article" date="2019" name="Int. J. Syst. Evol. Microbiol.">
        <title>Limnobaculum parvum gen. nov., sp. nov., isolated from a freshwater lake.</title>
        <authorList>
            <person name="Baek C."/>
            <person name="Shin S.K."/>
            <person name="Yi H."/>
        </authorList>
    </citation>
    <scope>NUCLEOTIDE SEQUENCE [LARGE SCALE GENOMIC DNA]</scope>
    <source>
        <strain evidence="2 3">HYN0051</strain>
    </source>
</reference>
<dbReference type="Pfam" id="PF15567">
    <property type="entry name" value="Imm35"/>
    <property type="match status" value="1"/>
</dbReference>
<dbReference type="OrthoDB" id="3542635at2"/>
<proteinExistence type="predicted"/>
<dbReference type="RefSeq" id="WP_108900693.1">
    <property type="nucleotide sequence ID" value="NZ_CP029185.2"/>
</dbReference>
<organism evidence="2 3">
    <name type="scientific">Limnobaculum parvum</name>
    <dbReference type="NCBI Taxonomy" id="2172103"/>
    <lineage>
        <taxon>Bacteria</taxon>
        <taxon>Pseudomonadati</taxon>
        <taxon>Pseudomonadota</taxon>
        <taxon>Gammaproteobacteria</taxon>
        <taxon>Enterobacterales</taxon>
        <taxon>Budviciaceae</taxon>
        <taxon>Limnobaculum</taxon>
    </lineage>
</organism>
<keyword evidence="3" id="KW-1185">Reference proteome</keyword>
<dbReference type="EMBL" id="CP029185">
    <property type="protein sequence ID" value="AWH88635.1"/>
    <property type="molecule type" value="Genomic_DNA"/>
</dbReference>
<evidence type="ECO:0000313" key="3">
    <source>
        <dbReference type="Proteomes" id="UP000244908"/>
    </source>
</evidence>
<dbReference type="KEGG" id="lpv:HYN51_08710"/>
<name>A0A2Y9TY66_9GAMM</name>
<dbReference type="InterPro" id="IPR029082">
    <property type="entry name" value="Imm35"/>
</dbReference>
<evidence type="ECO:0000259" key="1">
    <source>
        <dbReference type="Pfam" id="PF15567"/>
    </source>
</evidence>
<evidence type="ECO:0000313" key="2">
    <source>
        <dbReference type="EMBL" id="AWH88635.1"/>
    </source>
</evidence>
<feature type="domain" description="Immunity protein 35" evidence="1">
    <location>
        <begin position="5"/>
        <end position="82"/>
    </location>
</feature>